<evidence type="ECO:0000256" key="2">
    <source>
        <dbReference type="ARBA" id="ARBA00023125"/>
    </source>
</evidence>
<comment type="caution">
    <text evidence="6">The sequence shown here is derived from an EMBL/GenBank/DDBJ whole genome shotgun (WGS) entry which is preliminary data.</text>
</comment>
<dbReference type="InterPro" id="IPR040611">
    <property type="entry name" value="AlkX_C"/>
</dbReference>
<dbReference type="SUPFAM" id="SSF46689">
    <property type="entry name" value="Homeodomain-like"/>
    <property type="match status" value="1"/>
</dbReference>
<dbReference type="Pfam" id="PF18556">
    <property type="entry name" value="TetR_C_35"/>
    <property type="match status" value="1"/>
</dbReference>
<dbReference type="AlphaFoldDB" id="A0A846XZA9"/>
<feature type="DNA-binding region" description="H-T-H motif" evidence="4">
    <location>
        <begin position="26"/>
        <end position="45"/>
    </location>
</feature>
<keyword evidence="2 4" id="KW-0238">DNA-binding</keyword>
<dbReference type="InterPro" id="IPR009057">
    <property type="entry name" value="Homeodomain-like_sf"/>
</dbReference>
<sequence>MRRLLRERIIGAARELVCTEGWGAVNMSRVAKMVGVSRPVLYKEVGTKSDLADLVIAHEVDLFLAGIAEQLSVHPGDLLAGLDAAVDFTLRAAADNVLLKAVLSGRSAPDTALLPALTTEPEPVLGRAIVAVTAAVRASYGLPAVSDEELKAALESVVRLALSHLFQPTGPTERAREQIRVVTSGLFTSLPIPG</sequence>
<dbReference type="PANTHER" id="PTHR30055">
    <property type="entry name" value="HTH-TYPE TRANSCRIPTIONAL REGULATOR RUTR"/>
    <property type="match status" value="1"/>
</dbReference>
<dbReference type="GO" id="GO:0000976">
    <property type="term" value="F:transcription cis-regulatory region binding"/>
    <property type="evidence" value="ECO:0007669"/>
    <property type="project" value="TreeGrafter"/>
</dbReference>
<dbReference type="EMBL" id="JAAXOP010000006">
    <property type="protein sequence ID" value="NKY51120.1"/>
    <property type="molecule type" value="Genomic_DNA"/>
</dbReference>
<dbReference type="PANTHER" id="PTHR30055:SF234">
    <property type="entry name" value="HTH-TYPE TRANSCRIPTIONAL REGULATOR BETI"/>
    <property type="match status" value="1"/>
</dbReference>
<evidence type="ECO:0000259" key="5">
    <source>
        <dbReference type="PROSITE" id="PS50977"/>
    </source>
</evidence>
<evidence type="ECO:0000256" key="4">
    <source>
        <dbReference type="PROSITE-ProRule" id="PRU00335"/>
    </source>
</evidence>
<evidence type="ECO:0000256" key="1">
    <source>
        <dbReference type="ARBA" id="ARBA00023015"/>
    </source>
</evidence>
<protein>
    <submittedName>
        <fullName evidence="6">TetR/AcrR family transcriptional regulator</fullName>
    </submittedName>
</protein>
<evidence type="ECO:0000313" key="7">
    <source>
        <dbReference type="Proteomes" id="UP000565711"/>
    </source>
</evidence>
<dbReference type="Proteomes" id="UP000565711">
    <property type="component" value="Unassembled WGS sequence"/>
</dbReference>
<keyword evidence="3" id="KW-0804">Transcription</keyword>
<evidence type="ECO:0000256" key="3">
    <source>
        <dbReference type="ARBA" id="ARBA00023163"/>
    </source>
</evidence>
<dbReference type="InterPro" id="IPR001647">
    <property type="entry name" value="HTH_TetR"/>
</dbReference>
<proteinExistence type="predicted"/>
<dbReference type="PRINTS" id="PR00455">
    <property type="entry name" value="HTHTETR"/>
</dbReference>
<dbReference type="InterPro" id="IPR050109">
    <property type="entry name" value="HTH-type_TetR-like_transc_reg"/>
</dbReference>
<reference evidence="6 7" key="1">
    <citation type="submission" date="2020-04" db="EMBL/GenBank/DDBJ databases">
        <title>MicrobeNet Type strains.</title>
        <authorList>
            <person name="Nicholson A.C."/>
        </authorList>
    </citation>
    <scope>NUCLEOTIDE SEQUENCE [LARGE SCALE GENOMIC DNA]</scope>
    <source>
        <strain evidence="6 7">JCM 12354</strain>
    </source>
</reference>
<evidence type="ECO:0000313" key="6">
    <source>
        <dbReference type="EMBL" id="NKY51120.1"/>
    </source>
</evidence>
<keyword evidence="1" id="KW-0805">Transcription regulation</keyword>
<dbReference type="PROSITE" id="PS50977">
    <property type="entry name" value="HTH_TETR_2"/>
    <property type="match status" value="1"/>
</dbReference>
<dbReference type="Gene3D" id="1.10.357.10">
    <property type="entry name" value="Tetracycline Repressor, domain 2"/>
    <property type="match status" value="1"/>
</dbReference>
<organism evidence="6 7">
    <name type="scientific">Nocardia vermiculata</name>
    <dbReference type="NCBI Taxonomy" id="257274"/>
    <lineage>
        <taxon>Bacteria</taxon>
        <taxon>Bacillati</taxon>
        <taxon>Actinomycetota</taxon>
        <taxon>Actinomycetes</taxon>
        <taxon>Mycobacteriales</taxon>
        <taxon>Nocardiaceae</taxon>
        <taxon>Nocardia</taxon>
    </lineage>
</organism>
<feature type="domain" description="HTH tetR-type" evidence="5">
    <location>
        <begin position="3"/>
        <end position="63"/>
    </location>
</feature>
<gene>
    <name evidence="6" type="ORF">HGA08_12935</name>
</gene>
<dbReference type="Pfam" id="PF00440">
    <property type="entry name" value="TetR_N"/>
    <property type="match status" value="1"/>
</dbReference>
<name>A0A846XZA9_9NOCA</name>
<dbReference type="GO" id="GO:0003700">
    <property type="term" value="F:DNA-binding transcription factor activity"/>
    <property type="evidence" value="ECO:0007669"/>
    <property type="project" value="TreeGrafter"/>
</dbReference>
<accession>A0A846XZA9</accession>
<keyword evidence="7" id="KW-1185">Reference proteome</keyword>